<feature type="active site" evidence="4">
    <location>
        <position position="169"/>
    </location>
</feature>
<comment type="similarity">
    <text evidence="1">Belongs to the HIBADH-related family.</text>
</comment>
<evidence type="ECO:0000256" key="4">
    <source>
        <dbReference type="PIRSR" id="PIRSR000103-1"/>
    </source>
</evidence>
<dbReference type="Pfam" id="PF14833">
    <property type="entry name" value="NAD_binding_11"/>
    <property type="match status" value="1"/>
</dbReference>
<feature type="domain" description="3-hydroxyisobutyrate dehydrogenase-like NAD-binding" evidence="6">
    <location>
        <begin position="163"/>
        <end position="282"/>
    </location>
</feature>
<accession>A0AA97I735</accession>
<evidence type="ECO:0000256" key="3">
    <source>
        <dbReference type="ARBA" id="ARBA00023027"/>
    </source>
</evidence>
<dbReference type="KEGG" id="mbet:N8K70_16615"/>
<dbReference type="SUPFAM" id="SSF48179">
    <property type="entry name" value="6-phosphogluconate dehydrogenase C-terminal domain-like"/>
    <property type="match status" value="1"/>
</dbReference>
<reference evidence="7 8" key="1">
    <citation type="submission" date="2023-02" db="EMBL/GenBank/DDBJ databases">
        <title>Microbacterium betulae sp. nov., isolated from birch wood.</title>
        <authorList>
            <person name="Pasciak M."/>
            <person name="Pawlik K.J."/>
            <person name="Martynowski D."/>
            <person name="Laczmanski L."/>
            <person name="Ciekot J."/>
            <person name="Szponar B."/>
            <person name="Wojcik-Fatla A."/>
            <person name="Mackiewicz B."/>
            <person name="Farian E."/>
            <person name="Cholewa G."/>
            <person name="Cholewa A."/>
            <person name="Dutkiewicz J."/>
        </authorList>
    </citation>
    <scope>NUCLEOTIDE SEQUENCE [LARGE SCALE GENOMIC DNA]</scope>
    <source>
        <strain evidence="7 8">AB</strain>
    </source>
</reference>
<dbReference type="GO" id="GO:0050661">
    <property type="term" value="F:NADP binding"/>
    <property type="evidence" value="ECO:0007669"/>
    <property type="project" value="InterPro"/>
</dbReference>
<dbReference type="Gene3D" id="1.10.1040.10">
    <property type="entry name" value="N-(1-d-carboxylethyl)-l-norvaline Dehydrogenase, domain 2"/>
    <property type="match status" value="1"/>
</dbReference>
<evidence type="ECO:0000259" key="6">
    <source>
        <dbReference type="Pfam" id="PF14833"/>
    </source>
</evidence>
<dbReference type="SUPFAM" id="SSF51735">
    <property type="entry name" value="NAD(P)-binding Rossmann-fold domains"/>
    <property type="match status" value="1"/>
</dbReference>
<feature type="domain" description="6-phosphogluconate dehydrogenase NADP-binding" evidence="5">
    <location>
        <begin position="8"/>
        <end position="153"/>
    </location>
</feature>
<evidence type="ECO:0000256" key="2">
    <source>
        <dbReference type="ARBA" id="ARBA00023002"/>
    </source>
</evidence>
<evidence type="ECO:0000313" key="7">
    <source>
        <dbReference type="EMBL" id="WOF22995.1"/>
    </source>
</evidence>
<dbReference type="PANTHER" id="PTHR22981">
    <property type="entry name" value="3-HYDROXYISOBUTYRATE DEHYDROGENASE-RELATED"/>
    <property type="match status" value="1"/>
</dbReference>
<dbReference type="EMBL" id="CP118157">
    <property type="protein sequence ID" value="WOF22995.1"/>
    <property type="molecule type" value="Genomic_DNA"/>
</dbReference>
<dbReference type="InterPro" id="IPR015815">
    <property type="entry name" value="HIBADH-related"/>
</dbReference>
<dbReference type="Gene3D" id="3.40.50.720">
    <property type="entry name" value="NAD(P)-binding Rossmann-like Domain"/>
    <property type="match status" value="1"/>
</dbReference>
<dbReference type="AlphaFoldDB" id="A0AA97I735"/>
<dbReference type="Proteomes" id="UP001305498">
    <property type="component" value="Chromosome"/>
</dbReference>
<keyword evidence="8" id="KW-1185">Reference proteome</keyword>
<proteinExistence type="inferred from homology"/>
<keyword evidence="2" id="KW-0560">Oxidoreductase</keyword>
<protein>
    <submittedName>
        <fullName evidence="7">NAD(P)-dependent oxidoreductase</fullName>
    </submittedName>
</protein>
<organism evidence="7 8">
    <name type="scientific">Microbacterium betulae</name>
    <dbReference type="NCBI Taxonomy" id="2981139"/>
    <lineage>
        <taxon>Bacteria</taxon>
        <taxon>Bacillati</taxon>
        <taxon>Actinomycetota</taxon>
        <taxon>Actinomycetes</taxon>
        <taxon>Micrococcales</taxon>
        <taxon>Microbacteriaceae</taxon>
        <taxon>Microbacterium</taxon>
    </lineage>
</organism>
<name>A0AA97I735_9MICO</name>
<dbReference type="PIRSF" id="PIRSF000103">
    <property type="entry name" value="HIBADH"/>
    <property type="match status" value="1"/>
</dbReference>
<dbReference type="PANTHER" id="PTHR22981:SF7">
    <property type="entry name" value="3-HYDROXYISOBUTYRATE DEHYDROGENASE, MITOCHONDRIAL"/>
    <property type="match status" value="1"/>
</dbReference>
<dbReference type="InterPro" id="IPR036291">
    <property type="entry name" value="NAD(P)-bd_dom_sf"/>
</dbReference>
<dbReference type="InterPro" id="IPR006115">
    <property type="entry name" value="6PGDH_NADP-bd"/>
</dbReference>
<dbReference type="RefSeq" id="WP_317139466.1">
    <property type="nucleotide sequence ID" value="NZ_CP118157.1"/>
</dbReference>
<dbReference type="Pfam" id="PF03446">
    <property type="entry name" value="NAD_binding_2"/>
    <property type="match status" value="1"/>
</dbReference>
<dbReference type="GO" id="GO:0051287">
    <property type="term" value="F:NAD binding"/>
    <property type="evidence" value="ECO:0007669"/>
    <property type="project" value="InterPro"/>
</dbReference>
<evidence type="ECO:0000313" key="8">
    <source>
        <dbReference type="Proteomes" id="UP001305498"/>
    </source>
</evidence>
<dbReference type="GO" id="GO:0016616">
    <property type="term" value="F:oxidoreductase activity, acting on the CH-OH group of donors, NAD or NADP as acceptor"/>
    <property type="evidence" value="ECO:0007669"/>
    <property type="project" value="TreeGrafter"/>
</dbReference>
<sequence length="296" mass="29292">MPPTPTAAVVGLGSMGGAMALALRDAGWRVTGFDPSPDARTRLGDEGVDTVESLEALAGIPHIVLSLPSAAIVETTVPSLVAQGAAAIVDTTTSEPATSAAMAELAARAGVSFVDAPVSGGRAGARAGTLSAFVGGSDAAVAAATPLLDALTQGSYRRIGGPGTGNVVKLLNNILAAANLATVGEALAVAHSYGIEPSVAAEGISGASGASRASSASYPEWVLSGTFDSGFSLGLMARDARLALDVAAARGARPPLLDAVAGRWQDALADLGADADFTEIARTTAPDLFAAKESTR</sequence>
<dbReference type="InterPro" id="IPR013328">
    <property type="entry name" value="6PGD_dom2"/>
</dbReference>
<keyword evidence="3" id="KW-0520">NAD</keyword>
<evidence type="ECO:0000256" key="1">
    <source>
        <dbReference type="ARBA" id="ARBA00009080"/>
    </source>
</evidence>
<evidence type="ECO:0000259" key="5">
    <source>
        <dbReference type="Pfam" id="PF03446"/>
    </source>
</evidence>
<dbReference type="InterPro" id="IPR029154">
    <property type="entry name" value="HIBADH-like_NADP-bd"/>
</dbReference>
<gene>
    <name evidence="7" type="ORF">N8K70_16615</name>
</gene>
<dbReference type="InterPro" id="IPR008927">
    <property type="entry name" value="6-PGluconate_DH-like_C_sf"/>
</dbReference>